<dbReference type="OrthoDB" id="10250083at2759"/>
<dbReference type="EMBL" id="BRXW01000479">
    <property type="protein sequence ID" value="GMH58519.1"/>
    <property type="molecule type" value="Genomic_DNA"/>
</dbReference>
<evidence type="ECO:0000256" key="1">
    <source>
        <dbReference type="ARBA" id="ARBA00022448"/>
    </source>
</evidence>
<accession>A0A9W7DW34</accession>
<dbReference type="AlphaFoldDB" id="A0A9W7DW34"/>
<protein>
    <recommendedName>
        <fullName evidence="5">V-type proton ATPase subunit</fullName>
    </recommendedName>
</protein>
<sequence length="301" mass="33823">MTTPGSSYQPSTGGMETFNIAHGFVESLVRGMRNSFLSDSDYHHLTQCDNLEDCKMNLGETDFGPGLADESVLTPTVLQSAAISKLSTEFLYLRSQSVAPLSTFLDFITHEYMIDNIMLLLKGTMSGRDINDLISMAHPLGLFKESTMRSIPTFESNAKGYADLYQCVLVDTPVGVYFSKFLQETSQNLGSAGEVRNVLEELGAVVTQFSQYAPAWSVHTSGASKSIDDAFYERDVHQLELAFEGQMHFACFYAYVKLKEQEIRNLVWISECVLQNQKESINDFVPIFSQHAPWRVKNQRR</sequence>
<dbReference type="InterPro" id="IPR036079">
    <property type="entry name" value="ATPase_csu/dsu_sf"/>
</dbReference>
<gene>
    <name evidence="3" type="ORF">TrLO_g831</name>
</gene>
<keyword evidence="1" id="KW-0813">Transport</keyword>
<comment type="caution">
    <text evidence="3">The sequence shown here is derived from an EMBL/GenBank/DDBJ whole genome shotgun (WGS) entry which is preliminary data.</text>
</comment>
<dbReference type="Pfam" id="PF01992">
    <property type="entry name" value="vATP-synt_AC39"/>
    <property type="match status" value="2"/>
</dbReference>
<dbReference type="PANTHER" id="PTHR11028">
    <property type="entry name" value="VACUOLAR ATP SYNTHASE SUBUNIT AC39"/>
    <property type="match status" value="1"/>
</dbReference>
<name>A0A9W7DW34_9STRA</name>
<evidence type="ECO:0000313" key="3">
    <source>
        <dbReference type="EMBL" id="GMH58519.1"/>
    </source>
</evidence>
<keyword evidence="4" id="KW-1185">Reference proteome</keyword>
<dbReference type="GO" id="GO:0033179">
    <property type="term" value="C:proton-transporting V-type ATPase, V0 domain"/>
    <property type="evidence" value="ECO:0007669"/>
    <property type="project" value="InterPro"/>
</dbReference>
<proteinExistence type="predicted"/>
<evidence type="ECO:0000313" key="4">
    <source>
        <dbReference type="Proteomes" id="UP001165122"/>
    </source>
</evidence>
<evidence type="ECO:0000256" key="2">
    <source>
        <dbReference type="ARBA" id="ARBA00023065"/>
    </source>
</evidence>
<evidence type="ECO:0008006" key="5">
    <source>
        <dbReference type="Google" id="ProtNLM"/>
    </source>
</evidence>
<dbReference type="SUPFAM" id="SSF103486">
    <property type="entry name" value="V-type ATP synthase subunit C"/>
    <property type="match status" value="1"/>
</dbReference>
<reference evidence="4" key="1">
    <citation type="journal article" date="2023" name="Commun. Biol.">
        <title>Genome analysis of Parmales, the sister group of diatoms, reveals the evolutionary specialization of diatoms from phago-mixotrophs to photoautotrophs.</title>
        <authorList>
            <person name="Ban H."/>
            <person name="Sato S."/>
            <person name="Yoshikawa S."/>
            <person name="Yamada K."/>
            <person name="Nakamura Y."/>
            <person name="Ichinomiya M."/>
            <person name="Sato N."/>
            <person name="Blanc-Mathieu R."/>
            <person name="Endo H."/>
            <person name="Kuwata A."/>
            <person name="Ogata H."/>
        </authorList>
    </citation>
    <scope>NUCLEOTIDE SEQUENCE [LARGE SCALE GENOMIC DNA]</scope>
    <source>
        <strain evidence="4">NIES 3700</strain>
    </source>
</reference>
<dbReference type="Gene3D" id="1.10.132.50">
    <property type="entry name" value="ATP synthase (C/AC39) subunit, domain 3"/>
    <property type="match status" value="1"/>
</dbReference>
<dbReference type="InterPro" id="IPR002843">
    <property type="entry name" value="ATPase_V0-cplx_csu/dsu"/>
</dbReference>
<dbReference type="InterPro" id="IPR016727">
    <property type="entry name" value="ATPase_V0-cplx_dsu"/>
</dbReference>
<dbReference type="InterPro" id="IPR044911">
    <property type="entry name" value="V-type_ATPase_csu/dsu_dom_3"/>
</dbReference>
<dbReference type="Proteomes" id="UP001165122">
    <property type="component" value="Unassembled WGS sequence"/>
</dbReference>
<keyword evidence="2" id="KW-0406">Ion transport</keyword>
<dbReference type="GO" id="GO:0046961">
    <property type="term" value="F:proton-transporting ATPase activity, rotational mechanism"/>
    <property type="evidence" value="ECO:0007669"/>
    <property type="project" value="InterPro"/>
</dbReference>
<organism evidence="3 4">
    <name type="scientific">Triparma laevis f. longispina</name>
    <dbReference type="NCBI Taxonomy" id="1714387"/>
    <lineage>
        <taxon>Eukaryota</taxon>
        <taxon>Sar</taxon>
        <taxon>Stramenopiles</taxon>
        <taxon>Ochrophyta</taxon>
        <taxon>Bolidophyceae</taxon>
        <taxon>Parmales</taxon>
        <taxon>Triparmaceae</taxon>
        <taxon>Triparma</taxon>
    </lineage>
</organism>